<dbReference type="SFLD" id="SFLDS00019">
    <property type="entry name" value="Glutathione_Transferase_(cytos"/>
    <property type="match status" value="1"/>
</dbReference>
<evidence type="ECO:0000313" key="3">
    <source>
        <dbReference type="EMBL" id="ATB33586.1"/>
    </source>
</evidence>
<dbReference type="InterPro" id="IPR010987">
    <property type="entry name" value="Glutathione-S-Trfase_C-like"/>
</dbReference>
<evidence type="ECO:0000259" key="1">
    <source>
        <dbReference type="PROSITE" id="PS50404"/>
    </source>
</evidence>
<dbReference type="SUPFAM" id="SSF47616">
    <property type="entry name" value="GST C-terminal domain-like"/>
    <property type="match status" value="1"/>
</dbReference>
<dbReference type="CDD" id="cd03207">
    <property type="entry name" value="GST_C_8"/>
    <property type="match status" value="1"/>
</dbReference>
<dbReference type="PANTHER" id="PTHR44051:SF8">
    <property type="entry name" value="GLUTATHIONE S-TRANSFERASE GSTA"/>
    <property type="match status" value="1"/>
</dbReference>
<dbReference type="SUPFAM" id="SSF52833">
    <property type="entry name" value="Thioredoxin-like"/>
    <property type="match status" value="1"/>
</dbReference>
<dbReference type="OrthoDB" id="5740960at2"/>
<dbReference type="PROSITE" id="PS50405">
    <property type="entry name" value="GST_CTER"/>
    <property type="match status" value="1"/>
</dbReference>
<gene>
    <name evidence="3" type="ORF">MEBOL_007084</name>
</gene>
<accession>A0A250IRM3</accession>
<dbReference type="EMBL" id="CP022163">
    <property type="protein sequence ID" value="ATB33586.1"/>
    <property type="molecule type" value="Genomic_DNA"/>
</dbReference>
<feature type="domain" description="GST N-terminal" evidence="1">
    <location>
        <begin position="1"/>
        <end position="79"/>
    </location>
</feature>
<reference evidence="3 4" key="1">
    <citation type="submission" date="2017-06" db="EMBL/GenBank/DDBJ databases">
        <authorList>
            <person name="Kim H.J."/>
            <person name="Triplett B.A."/>
        </authorList>
    </citation>
    <scope>NUCLEOTIDE SEQUENCE [LARGE SCALE GENOMIC DNA]</scope>
    <source>
        <strain evidence="3 4">DSM 14713</strain>
    </source>
</reference>
<dbReference type="PANTHER" id="PTHR44051">
    <property type="entry name" value="GLUTATHIONE S-TRANSFERASE-RELATED"/>
    <property type="match status" value="1"/>
</dbReference>
<feature type="domain" description="GST C-terminal" evidence="2">
    <location>
        <begin position="85"/>
        <end position="198"/>
    </location>
</feature>
<dbReference type="Gene3D" id="1.20.1050.10">
    <property type="match status" value="1"/>
</dbReference>
<dbReference type="KEGG" id="mbd:MEBOL_007084"/>
<dbReference type="PROSITE" id="PS50404">
    <property type="entry name" value="GST_NTER"/>
    <property type="match status" value="1"/>
</dbReference>
<dbReference type="InterPro" id="IPR036282">
    <property type="entry name" value="Glutathione-S-Trfase_C_sf"/>
</dbReference>
<dbReference type="InterPro" id="IPR040079">
    <property type="entry name" value="Glutathione_S-Trfase"/>
</dbReference>
<evidence type="ECO:0000313" key="4">
    <source>
        <dbReference type="Proteomes" id="UP000217289"/>
    </source>
</evidence>
<dbReference type="Proteomes" id="UP000217289">
    <property type="component" value="Chromosome"/>
</dbReference>
<dbReference type="SFLD" id="SFLDG00358">
    <property type="entry name" value="Main_(cytGST)"/>
    <property type="match status" value="1"/>
</dbReference>
<dbReference type="CDD" id="cd03046">
    <property type="entry name" value="GST_N_GTT1_like"/>
    <property type="match status" value="1"/>
</dbReference>
<name>A0A250IRM3_9BACT</name>
<dbReference type="GO" id="GO:0016740">
    <property type="term" value="F:transferase activity"/>
    <property type="evidence" value="ECO:0007669"/>
    <property type="project" value="UniProtKB-KW"/>
</dbReference>
<protein>
    <submittedName>
        <fullName evidence="3">Glutathione S-transferase</fullName>
    </submittedName>
</protein>
<keyword evidence="4" id="KW-1185">Reference proteome</keyword>
<dbReference type="Pfam" id="PF02798">
    <property type="entry name" value="GST_N"/>
    <property type="match status" value="1"/>
</dbReference>
<dbReference type="RefSeq" id="WP_095981599.1">
    <property type="nucleotide sequence ID" value="NZ_CP022163.1"/>
</dbReference>
<dbReference type="InterPro" id="IPR004045">
    <property type="entry name" value="Glutathione_S-Trfase_N"/>
</dbReference>
<organism evidence="3 4">
    <name type="scientific">Melittangium boletus DSM 14713</name>
    <dbReference type="NCBI Taxonomy" id="1294270"/>
    <lineage>
        <taxon>Bacteria</taxon>
        <taxon>Pseudomonadati</taxon>
        <taxon>Myxococcota</taxon>
        <taxon>Myxococcia</taxon>
        <taxon>Myxococcales</taxon>
        <taxon>Cystobacterineae</taxon>
        <taxon>Archangiaceae</taxon>
        <taxon>Melittangium</taxon>
    </lineage>
</organism>
<sequence length="198" mass="22439">MKLYFAPRTRATRARWLLEELEVPYELVKLDVAKQETTTPAHLALHPLGEVPVLVDGATVLFESLAICLCLADRFPEKQLAPPLDSAERGPYLQWIVFAEVTLEPLVLEHYRNTQLPEEKKANLARQHARLHEVLRAIDVRLEGREFVAGGTFTAADVALASILHLAHTMRLLEEYPKLVEYVMRQTKRPATRRAVSG</sequence>
<dbReference type="Gene3D" id="3.40.30.10">
    <property type="entry name" value="Glutaredoxin"/>
    <property type="match status" value="1"/>
</dbReference>
<dbReference type="Pfam" id="PF13410">
    <property type="entry name" value="GST_C_2"/>
    <property type="match status" value="1"/>
</dbReference>
<evidence type="ECO:0000259" key="2">
    <source>
        <dbReference type="PROSITE" id="PS50405"/>
    </source>
</evidence>
<keyword evidence="3" id="KW-0808">Transferase</keyword>
<dbReference type="SFLD" id="SFLDG01150">
    <property type="entry name" value="Main.1:_Beta-like"/>
    <property type="match status" value="1"/>
</dbReference>
<dbReference type="InterPro" id="IPR036249">
    <property type="entry name" value="Thioredoxin-like_sf"/>
</dbReference>
<dbReference type="AlphaFoldDB" id="A0A250IRM3"/>
<proteinExistence type="predicted"/>